<keyword evidence="7 11" id="KW-0143">Chaperone</keyword>
<dbReference type="GO" id="GO:0015031">
    <property type="term" value="P:protein transport"/>
    <property type="evidence" value="ECO:0007669"/>
    <property type="project" value="UniProtKB-UniRule"/>
</dbReference>
<comment type="function">
    <text evidence="11">Involved in protein export. Acts as a chaperone by maintaining the newly synthesized protein in an open conformation. Functions as a peptidyl-prolyl cis-trans isomerase.</text>
</comment>
<dbReference type="GO" id="GO:0051301">
    <property type="term" value="P:cell division"/>
    <property type="evidence" value="ECO:0007669"/>
    <property type="project" value="UniProtKB-KW"/>
</dbReference>
<feature type="region of interest" description="Disordered" evidence="14">
    <location>
        <begin position="409"/>
        <end position="471"/>
    </location>
</feature>
<dbReference type="GO" id="GO:0044183">
    <property type="term" value="F:protein folding chaperone"/>
    <property type="evidence" value="ECO:0007669"/>
    <property type="project" value="TreeGrafter"/>
</dbReference>
<dbReference type="PANTHER" id="PTHR30560:SF3">
    <property type="entry name" value="TRIGGER FACTOR-LIKE PROTEIN TIG, CHLOROPLASTIC"/>
    <property type="match status" value="1"/>
</dbReference>
<evidence type="ECO:0000256" key="1">
    <source>
        <dbReference type="ARBA" id="ARBA00000971"/>
    </source>
</evidence>
<comment type="domain">
    <text evidence="11">Consists of 3 domains; the N-terminus binds the ribosome, the middle domain has PPIase activity, while the C-terminus has intrinsic chaperone activity on its own.</text>
</comment>
<evidence type="ECO:0000256" key="14">
    <source>
        <dbReference type="SAM" id="MobiDB-lite"/>
    </source>
</evidence>
<dbReference type="Proteomes" id="UP000744769">
    <property type="component" value="Unassembled WGS sequence"/>
</dbReference>
<dbReference type="NCBIfam" id="TIGR00115">
    <property type="entry name" value="tig"/>
    <property type="match status" value="1"/>
</dbReference>
<evidence type="ECO:0000256" key="7">
    <source>
        <dbReference type="ARBA" id="ARBA00023186"/>
    </source>
</evidence>
<feature type="domain" description="PPIase FKBP-type" evidence="15">
    <location>
        <begin position="164"/>
        <end position="215"/>
    </location>
</feature>
<evidence type="ECO:0000256" key="13">
    <source>
        <dbReference type="RuleBase" id="RU003914"/>
    </source>
</evidence>
<dbReference type="EMBL" id="JAAOIV010000005">
    <property type="protein sequence ID" value="NHN55885.1"/>
    <property type="molecule type" value="Genomic_DNA"/>
</dbReference>
<comment type="catalytic activity">
    <reaction evidence="1 11 12">
        <text>[protein]-peptidylproline (omega=180) = [protein]-peptidylproline (omega=0)</text>
        <dbReference type="Rhea" id="RHEA:16237"/>
        <dbReference type="Rhea" id="RHEA-COMP:10747"/>
        <dbReference type="Rhea" id="RHEA-COMP:10748"/>
        <dbReference type="ChEBI" id="CHEBI:83833"/>
        <dbReference type="ChEBI" id="CHEBI:83834"/>
        <dbReference type="EC" id="5.2.1.8"/>
    </reaction>
</comment>
<gene>
    <name evidence="11" type="primary">tig</name>
    <name evidence="16" type="ORF">G9U51_08875</name>
</gene>
<dbReference type="PROSITE" id="PS50059">
    <property type="entry name" value="FKBP_PPIASE"/>
    <property type="match status" value="1"/>
</dbReference>
<feature type="compositionally biased region" description="Low complexity" evidence="14">
    <location>
        <begin position="442"/>
        <end position="451"/>
    </location>
</feature>
<comment type="caution">
    <text evidence="16">The sequence shown here is derived from an EMBL/GenBank/DDBJ whole genome shotgun (WGS) entry which is preliminary data.</text>
</comment>
<dbReference type="InterPro" id="IPR008880">
    <property type="entry name" value="Trigger_fac_C"/>
</dbReference>
<dbReference type="SUPFAM" id="SSF109998">
    <property type="entry name" value="Triger factor/SurA peptide-binding domain-like"/>
    <property type="match status" value="1"/>
</dbReference>
<dbReference type="Gene3D" id="3.30.70.1050">
    <property type="entry name" value="Trigger factor ribosome-binding domain"/>
    <property type="match status" value="1"/>
</dbReference>
<keyword evidence="5 11" id="KW-0132">Cell division</keyword>
<evidence type="ECO:0000259" key="15">
    <source>
        <dbReference type="PROSITE" id="PS50059"/>
    </source>
</evidence>
<proteinExistence type="inferred from homology"/>
<reference evidence="16" key="1">
    <citation type="submission" date="2020-03" db="EMBL/GenBank/DDBJ databases">
        <title>Draft sequencing of Calidifontibacter sp. DB0510.</title>
        <authorList>
            <person name="Kim D.-U."/>
        </authorList>
    </citation>
    <scope>NUCLEOTIDE SEQUENCE</scope>
    <source>
        <strain evidence="16">DB0510</strain>
    </source>
</reference>
<evidence type="ECO:0000256" key="2">
    <source>
        <dbReference type="ARBA" id="ARBA00005464"/>
    </source>
</evidence>
<dbReference type="Pfam" id="PF00254">
    <property type="entry name" value="FKBP_C"/>
    <property type="match status" value="1"/>
</dbReference>
<evidence type="ECO:0000256" key="11">
    <source>
        <dbReference type="HAMAP-Rule" id="MF_00303"/>
    </source>
</evidence>
<dbReference type="PIRSF" id="PIRSF003095">
    <property type="entry name" value="Trigger_factor"/>
    <property type="match status" value="1"/>
</dbReference>
<dbReference type="HAMAP" id="MF_00303">
    <property type="entry name" value="Trigger_factor_Tig"/>
    <property type="match status" value="1"/>
</dbReference>
<protein>
    <recommendedName>
        <fullName evidence="4 11">Trigger factor</fullName>
        <shortName evidence="11">TF</shortName>
        <ecNumber evidence="3 11">5.2.1.8</ecNumber>
    </recommendedName>
    <alternativeName>
        <fullName evidence="10 11">PPIase</fullName>
    </alternativeName>
</protein>
<feature type="compositionally biased region" description="Acidic residues" evidence="14">
    <location>
        <begin position="410"/>
        <end position="425"/>
    </location>
</feature>
<evidence type="ECO:0000256" key="6">
    <source>
        <dbReference type="ARBA" id="ARBA00023110"/>
    </source>
</evidence>
<accession>A0A967B243</accession>
<dbReference type="InterPro" id="IPR046357">
    <property type="entry name" value="PPIase_dom_sf"/>
</dbReference>
<dbReference type="InterPro" id="IPR036611">
    <property type="entry name" value="Trigger_fac_ribosome-bd_sf"/>
</dbReference>
<dbReference type="Gene3D" id="3.10.50.40">
    <property type="match status" value="1"/>
</dbReference>
<evidence type="ECO:0000256" key="10">
    <source>
        <dbReference type="ARBA" id="ARBA00029986"/>
    </source>
</evidence>
<sequence length="471" mass="51327">MKSAVENLNPTRVKLTVEVPYEELKPSIEEAYTSIGQQVQIPGFRKGKVPARLIDQRFGRGMVVQEAVNAVLPDLYAKAIEDNDIRPLGQPEVEVTEVPVEAEGPLTFTAELDTRPEITLPDFADLKVEVEPLKVTDEDVEAELEALRTRFGTLVGVDRAAQDGDFTTIDLAATIGDEQIDDVSGVSYEIGSGTMLPGLDEALIGLKVGESKTFTAALAGGDREGEDAECTVTLQSLKERQLPEVDDEFAQLASEHDTVDELRADLTTQAEQRKRFEQGLQARDKVLEQLLEKVDVPLPESVVEAEVHSHLEGEDRLDDDEHRAEVDENTREALKTQLVLDKIVEQDGIEVSQEELIEYLIMSAQQYGMDPNQFAQALDQQGQVPAVLSEVARRKALASVLEKATVVDTDGNEVDLEELNTGDDAAESHDDAGESPADEADNTNADTDAPASEQASDDQPEADADGEPAKS</sequence>
<dbReference type="InterPro" id="IPR027304">
    <property type="entry name" value="Trigger_fact/SurA_dom_sf"/>
</dbReference>
<dbReference type="EC" id="5.2.1.8" evidence="3 11"/>
<dbReference type="GO" id="GO:0043335">
    <property type="term" value="P:protein unfolding"/>
    <property type="evidence" value="ECO:0007669"/>
    <property type="project" value="TreeGrafter"/>
</dbReference>
<dbReference type="GO" id="GO:0051083">
    <property type="term" value="P:'de novo' cotranslational protein folding"/>
    <property type="evidence" value="ECO:0007669"/>
    <property type="project" value="TreeGrafter"/>
</dbReference>
<evidence type="ECO:0000256" key="9">
    <source>
        <dbReference type="ARBA" id="ARBA00023306"/>
    </source>
</evidence>
<dbReference type="GO" id="GO:0043022">
    <property type="term" value="F:ribosome binding"/>
    <property type="evidence" value="ECO:0007669"/>
    <property type="project" value="TreeGrafter"/>
</dbReference>
<dbReference type="InterPro" id="IPR005215">
    <property type="entry name" value="Trig_fac"/>
</dbReference>
<organism evidence="16 17">
    <name type="scientific">Metallococcus carri</name>
    <dbReference type="NCBI Taxonomy" id="1656884"/>
    <lineage>
        <taxon>Bacteria</taxon>
        <taxon>Bacillati</taxon>
        <taxon>Actinomycetota</taxon>
        <taxon>Actinomycetes</taxon>
        <taxon>Micrococcales</taxon>
        <taxon>Dermacoccaceae</taxon>
        <taxon>Metallococcus</taxon>
    </lineage>
</organism>
<dbReference type="SUPFAM" id="SSF102735">
    <property type="entry name" value="Trigger factor ribosome-binding domain"/>
    <property type="match status" value="1"/>
</dbReference>
<comment type="subcellular location">
    <subcellularLocation>
        <location evidence="11">Cytoplasm</location>
    </subcellularLocation>
    <text evidence="11">About half TF is bound to the ribosome near the polypeptide exit tunnel while the other half is free in the cytoplasm.</text>
</comment>
<keyword evidence="9 11" id="KW-0131">Cell cycle</keyword>
<dbReference type="GO" id="GO:0003755">
    <property type="term" value="F:peptidyl-prolyl cis-trans isomerase activity"/>
    <property type="evidence" value="ECO:0007669"/>
    <property type="project" value="UniProtKB-UniRule"/>
</dbReference>
<evidence type="ECO:0000256" key="4">
    <source>
        <dbReference type="ARBA" id="ARBA00016902"/>
    </source>
</evidence>
<dbReference type="Gene3D" id="1.10.3120.10">
    <property type="entry name" value="Trigger factor, C-terminal domain"/>
    <property type="match status" value="1"/>
</dbReference>
<dbReference type="RefSeq" id="WP_166196096.1">
    <property type="nucleotide sequence ID" value="NZ_JAAOIV010000005.1"/>
</dbReference>
<evidence type="ECO:0000256" key="8">
    <source>
        <dbReference type="ARBA" id="ARBA00023235"/>
    </source>
</evidence>
<feature type="compositionally biased region" description="Acidic residues" evidence="14">
    <location>
        <begin position="455"/>
        <end position="471"/>
    </location>
</feature>
<dbReference type="InterPro" id="IPR037041">
    <property type="entry name" value="Trigger_fac_C_sf"/>
</dbReference>
<dbReference type="Pfam" id="PF05697">
    <property type="entry name" value="Trigger_N"/>
    <property type="match status" value="1"/>
</dbReference>
<keyword evidence="17" id="KW-1185">Reference proteome</keyword>
<dbReference type="Pfam" id="PF05698">
    <property type="entry name" value="Trigger_C"/>
    <property type="match status" value="1"/>
</dbReference>
<evidence type="ECO:0000313" key="17">
    <source>
        <dbReference type="Proteomes" id="UP000744769"/>
    </source>
</evidence>
<dbReference type="InterPro" id="IPR008881">
    <property type="entry name" value="Trigger_fac_ribosome-bd_bac"/>
</dbReference>
<evidence type="ECO:0000256" key="3">
    <source>
        <dbReference type="ARBA" id="ARBA00013194"/>
    </source>
</evidence>
<evidence type="ECO:0000256" key="5">
    <source>
        <dbReference type="ARBA" id="ARBA00022618"/>
    </source>
</evidence>
<comment type="similarity">
    <text evidence="2 11 13">Belongs to the FKBP-type PPIase family. Tig subfamily.</text>
</comment>
<keyword evidence="11" id="KW-0963">Cytoplasm</keyword>
<evidence type="ECO:0000256" key="12">
    <source>
        <dbReference type="PROSITE-ProRule" id="PRU00277"/>
    </source>
</evidence>
<keyword evidence="6 11" id="KW-0697">Rotamase</keyword>
<dbReference type="PANTHER" id="PTHR30560">
    <property type="entry name" value="TRIGGER FACTOR CHAPERONE AND PEPTIDYL-PROLYL CIS/TRANS ISOMERASE"/>
    <property type="match status" value="1"/>
</dbReference>
<keyword evidence="8 11" id="KW-0413">Isomerase</keyword>
<dbReference type="GO" id="GO:0005737">
    <property type="term" value="C:cytoplasm"/>
    <property type="evidence" value="ECO:0007669"/>
    <property type="project" value="UniProtKB-SubCell"/>
</dbReference>
<dbReference type="InterPro" id="IPR001179">
    <property type="entry name" value="PPIase_FKBP_dom"/>
</dbReference>
<evidence type="ECO:0000313" key="16">
    <source>
        <dbReference type="EMBL" id="NHN55885.1"/>
    </source>
</evidence>
<name>A0A967B243_9MICO</name>
<dbReference type="AlphaFoldDB" id="A0A967B243"/>
<dbReference type="SUPFAM" id="SSF54534">
    <property type="entry name" value="FKBP-like"/>
    <property type="match status" value="1"/>
</dbReference>